<dbReference type="OrthoDB" id="6160519at2"/>
<evidence type="ECO:0000259" key="7">
    <source>
        <dbReference type="PROSITE" id="PS50983"/>
    </source>
</evidence>
<dbReference type="SUPFAM" id="SSF53807">
    <property type="entry name" value="Helical backbone' metal receptor"/>
    <property type="match status" value="1"/>
</dbReference>
<dbReference type="InterPro" id="IPR051313">
    <property type="entry name" value="Bact_iron-sidero_bind"/>
</dbReference>
<dbReference type="PRINTS" id="PR01715">
    <property type="entry name" value="FERRIBNDNGPP"/>
</dbReference>
<keyword evidence="9" id="KW-1185">Reference proteome</keyword>
<sequence length="296" mass="32570">MKYLLLCLLALITQNTIALTITDQLGTHQFEQPPQRVITLDWALTETALSLGIEPLGVADAQGYQEWVSFPVLPNSSVDVGARSEPNLELISQLKPDVILISPYLLPALDKLQKIAPTLVFGIYEGNKQPIANAQQVTLAFGQLFDRQAQAQAVIEQTSQILSQNGARLSATVNAPLLFLRVLSPQTLRIHGQGAMVNDTIERMGLKNSWQEKTNVWGFSTAEVAQVAAHQSAKAMLFGPLKASEKEAFFASPLWQAMAFTRTDNVYELPAIWTFGGLISAQRFSDQLLKLLLPED</sequence>
<evidence type="ECO:0000256" key="4">
    <source>
        <dbReference type="ARBA" id="ARBA00022496"/>
    </source>
</evidence>
<reference evidence="9" key="1">
    <citation type="submission" date="2015-08" db="EMBL/GenBank/DDBJ databases">
        <authorList>
            <person name="Varghese N."/>
        </authorList>
    </citation>
    <scope>NUCLEOTIDE SEQUENCE [LARGE SCALE GENOMIC DNA]</scope>
    <source>
        <strain evidence="9">JCM 18476</strain>
    </source>
</reference>
<comment type="subcellular location">
    <subcellularLocation>
        <location evidence="1">Cell envelope</location>
    </subcellularLocation>
</comment>
<gene>
    <name evidence="8" type="ORF">Ga0061065_11150</name>
</gene>
<keyword evidence="4" id="KW-0406">Ion transport</keyword>
<evidence type="ECO:0000313" key="8">
    <source>
        <dbReference type="EMBL" id="CUB05460.1"/>
    </source>
</evidence>
<dbReference type="RefSeq" id="WP_055464036.1">
    <property type="nucleotide sequence ID" value="NZ_CYHG01000011.1"/>
</dbReference>
<feature type="chain" id="PRO_5005505393" evidence="6">
    <location>
        <begin position="19"/>
        <end position="296"/>
    </location>
</feature>
<keyword evidence="3" id="KW-0813">Transport</keyword>
<feature type="domain" description="Fe/B12 periplasmic-binding" evidence="7">
    <location>
        <begin position="36"/>
        <end position="296"/>
    </location>
</feature>
<dbReference type="STRING" id="1137284.GCA_001418205_02990"/>
<name>A0A0K6IQR8_9GAMM</name>
<dbReference type="EMBL" id="CYHG01000011">
    <property type="protein sequence ID" value="CUB05460.1"/>
    <property type="molecule type" value="Genomic_DNA"/>
</dbReference>
<protein>
    <submittedName>
        <fullName evidence="8">ABC-type Fe3+-hydroxamate transport system, periplasmic component</fullName>
    </submittedName>
</protein>
<dbReference type="CDD" id="cd01146">
    <property type="entry name" value="FhuD"/>
    <property type="match status" value="1"/>
</dbReference>
<accession>A0A0K6IQR8</accession>
<evidence type="ECO:0000256" key="3">
    <source>
        <dbReference type="ARBA" id="ARBA00022448"/>
    </source>
</evidence>
<evidence type="ECO:0000313" key="9">
    <source>
        <dbReference type="Proteomes" id="UP000182769"/>
    </source>
</evidence>
<proteinExistence type="inferred from homology"/>
<dbReference type="PANTHER" id="PTHR30532:SF1">
    <property type="entry name" value="IRON(3+)-HYDROXAMATE-BINDING PROTEIN FHUD"/>
    <property type="match status" value="1"/>
</dbReference>
<dbReference type="Proteomes" id="UP000182769">
    <property type="component" value="Unassembled WGS sequence"/>
</dbReference>
<organism evidence="8 9">
    <name type="scientific">Marinomonas fungiae</name>
    <dbReference type="NCBI Taxonomy" id="1137284"/>
    <lineage>
        <taxon>Bacteria</taxon>
        <taxon>Pseudomonadati</taxon>
        <taxon>Pseudomonadota</taxon>
        <taxon>Gammaproteobacteria</taxon>
        <taxon>Oceanospirillales</taxon>
        <taxon>Oceanospirillaceae</taxon>
        <taxon>Marinomonas</taxon>
    </lineage>
</organism>
<evidence type="ECO:0000256" key="2">
    <source>
        <dbReference type="ARBA" id="ARBA00008814"/>
    </source>
</evidence>
<comment type="similarity">
    <text evidence="2">Belongs to the bacterial solute-binding protein 8 family.</text>
</comment>
<evidence type="ECO:0000256" key="5">
    <source>
        <dbReference type="ARBA" id="ARBA00022729"/>
    </source>
</evidence>
<dbReference type="PANTHER" id="PTHR30532">
    <property type="entry name" value="IRON III DICITRATE-BINDING PERIPLASMIC PROTEIN"/>
    <property type="match status" value="1"/>
</dbReference>
<dbReference type="PROSITE" id="PS50983">
    <property type="entry name" value="FE_B12_PBP"/>
    <property type="match status" value="1"/>
</dbReference>
<evidence type="ECO:0000256" key="1">
    <source>
        <dbReference type="ARBA" id="ARBA00004196"/>
    </source>
</evidence>
<dbReference type="Pfam" id="PF01497">
    <property type="entry name" value="Peripla_BP_2"/>
    <property type="match status" value="1"/>
</dbReference>
<keyword evidence="5 6" id="KW-0732">Signal</keyword>
<dbReference type="Gene3D" id="3.40.50.1980">
    <property type="entry name" value="Nitrogenase molybdenum iron protein domain"/>
    <property type="match status" value="2"/>
</dbReference>
<dbReference type="GO" id="GO:0030288">
    <property type="term" value="C:outer membrane-bounded periplasmic space"/>
    <property type="evidence" value="ECO:0007669"/>
    <property type="project" value="TreeGrafter"/>
</dbReference>
<dbReference type="InterPro" id="IPR002491">
    <property type="entry name" value="ABC_transptr_periplasmic_BD"/>
</dbReference>
<keyword evidence="4" id="KW-0410">Iron transport</keyword>
<dbReference type="GO" id="GO:1901678">
    <property type="term" value="P:iron coordination entity transport"/>
    <property type="evidence" value="ECO:0007669"/>
    <property type="project" value="UniProtKB-ARBA"/>
</dbReference>
<evidence type="ECO:0000256" key="6">
    <source>
        <dbReference type="SAM" id="SignalP"/>
    </source>
</evidence>
<keyword evidence="4" id="KW-0408">Iron</keyword>
<feature type="signal peptide" evidence="6">
    <location>
        <begin position="1"/>
        <end position="18"/>
    </location>
</feature>
<dbReference type="AlphaFoldDB" id="A0A0K6IQR8"/>